<evidence type="ECO:0000313" key="10">
    <source>
        <dbReference type="Proteomes" id="UP001461498"/>
    </source>
</evidence>
<comment type="caution">
    <text evidence="9">The sequence shown here is derived from an EMBL/GenBank/DDBJ whole genome shotgun (WGS) entry which is preliminary data.</text>
</comment>
<evidence type="ECO:0000256" key="4">
    <source>
        <dbReference type="ARBA" id="ARBA00022725"/>
    </source>
</evidence>
<protein>
    <submittedName>
        <fullName evidence="9">Uncharacterized protein</fullName>
    </submittedName>
</protein>
<evidence type="ECO:0000256" key="8">
    <source>
        <dbReference type="ARBA" id="ARBA00023224"/>
    </source>
</evidence>
<dbReference type="AlphaFoldDB" id="A0AAW1D975"/>
<reference evidence="9 10" key="1">
    <citation type="submission" date="2022-12" db="EMBL/GenBank/DDBJ databases">
        <title>Chromosome-level genome assembly of true bugs.</title>
        <authorList>
            <person name="Ma L."/>
            <person name="Li H."/>
        </authorList>
    </citation>
    <scope>NUCLEOTIDE SEQUENCE [LARGE SCALE GENOMIC DNA]</scope>
    <source>
        <strain evidence="9">Lab_2022b</strain>
    </source>
</reference>
<dbReference type="GO" id="GO:0007165">
    <property type="term" value="P:signal transduction"/>
    <property type="evidence" value="ECO:0007669"/>
    <property type="project" value="UniProtKB-KW"/>
</dbReference>
<comment type="subcellular location">
    <subcellularLocation>
        <location evidence="1">Membrane</location>
        <topology evidence="1">Multi-pass membrane protein</topology>
    </subcellularLocation>
</comment>
<dbReference type="GO" id="GO:0005549">
    <property type="term" value="F:odorant binding"/>
    <property type="evidence" value="ECO:0007669"/>
    <property type="project" value="InterPro"/>
</dbReference>
<evidence type="ECO:0000256" key="1">
    <source>
        <dbReference type="ARBA" id="ARBA00004141"/>
    </source>
</evidence>
<evidence type="ECO:0000256" key="7">
    <source>
        <dbReference type="ARBA" id="ARBA00023170"/>
    </source>
</evidence>
<dbReference type="Proteomes" id="UP001461498">
    <property type="component" value="Unassembled WGS sequence"/>
</dbReference>
<keyword evidence="4" id="KW-0552">Olfaction</keyword>
<name>A0AAW1D975_9HEMI</name>
<dbReference type="GO" id="GO:0004984">
    <property type="term" value="F:olfactory receptor activity"/>
    <property type="evidence" value="ECO:0007669"/>
    <property type="project" value="InterPro"/>
</dbReference>
<keyword evidence="5" id="KW-1133">Transmembrane helix</keyword>
<evidence type="ECO:0000256" key="2">
    <source>
        <dbReference type="ARBA" id="ARBA00022606"/>
    </source>
</evidence>
<keyword evidence="10" id="KW-1185">Reference proteome</keyword>
<keyword evidence="8" id="KW-0807">Transducer</keyword>
<accession>A0AAW1D975</accession>
<evidence type="ECO:0000256" key="3">
    <source>
        <dbReference type="ARBA" id="ARBA00022692"/>
    </source>
</evidence>
<organism evidence="9 10">
    <name type="scientific">Rhynocoris fuscipes</name>
    <dbReference type="NCBI Taxonomy" id="488301"/>
    <lineage>
        <taxon>Eukaryota</taxon>
        <taxon>Metazoa</taxon>
        <taxon>Ecdysozoa</taxon>
        <taxon>Arthropoda</taxon>
        <taxon>Hexapoda</taxon>
        <taxon>Insecta</taxon>
        <taxon>Pterygota</taxon>
        <taxon>Neoptera</taxon>
        <taxon>Paraneoptera</taxon>
        <taxon>Hemiptera</taxon>
        <taxon>Heteroptera</taxon>
        <taxon>Panheteroptera</taxon>
        <taxon>Cimicomorpha</taxon>
        <taxon>Reduviidae</taxon>
        <taxon>Harpactorinae</taxon>
        <taxon>Harpactorini</taxon>
        <taxon>Rhynocoris</taxon>
    </lineage>
</organism>
<dbReference type="Pfam" id="PF02949">
    <property type="entry name" value="7tm_6"/>
    <property type="match status" value="1"/>
</dbReference>
<evidence type="ECO:0000313" key="9">
    <source>
        <dbReference type="EMBL" id="KAK9506594.1"/>
    </source>
</evidence>
<gene>
    <name evidence="9" type="ORF">O3M35_008495</name>
</gene>
<dbReference type="InterPro" id="IPR004117">
    <property type="entry name" value="7tm6_olfct_rcpt"/>
</dbReference>
<evidence type="ECO:0000256" key="5">
    <source>
        <dbReference type="ARBA" id="ARBA00022989"/>
    </source>
</evidence>
<keyword evidence="6" id="KW-0472">Membrane</keyword>
<evidence type="ECO:0000256" key="6">
    <source>
        <dbReference type="ARBA" id="ARBA00023136"/>
    </source>
</evidence>
<keyword evidence="3" id="KW-0812">Transmembrane</keyword>
<keyword evidence="7" id="KW-0675">Receptor</keyword>
<proteinExistence type="predicted"/>
<dbReference type="EMBL" id="JAPXFL010000005">
    <property type="protein sequence ID" value="KAK9506594.1"/>
    <property type="molecule type" value="Genomic_DNA"/>
</dbReference>
<sequence>MCAGQVFYIFCICYFGQNITDMNRKVNFAVFYIPSYRYSKKLNKSIKIIHSFTGKDLAIHGTFNFTANVETFGTVLNTAYSYMSLLFAWNN</sequence>
<dbReference type="GO" id="GO:0016020">
    <property type="term" value="C:membrane"/>
    <property type="evidence" value="ECO:0007669"/>
    <property type="project" value="UniProtKB-SubCell"/>
</dbReference>
<keyword evidence="2" id="KW-0716">Sensory transduction</keyword>